<dbReference type="RefSeq" id="WP_155870116.1">
    <property type="nucleotide sequence ID" value="NZ_CP046322.1"/>
</dbReference>
<dbReference type="InterPro" id="IPR037294">
    <property type="entry name" value="ABC_BtuC-like"/>
</dbReference>
<comment type="subcellular location">
    <subcellularLocation>
        <location evidence="1">Cell membrane</location>
        <topology evidence="1">Multi-pass membrane protein</topology>
    </subcellularLocation>
</comment>
<evidence type="ECO:0000256" key="7">
    <source>
        <dbReference type="ARBA" id="ARBA00023136"/>
    </source>
</evidence>
<organism evidence="9 10">
    <name type="scientific">Corynebacterium xerosis</name>
    <dbReference type="NCBI Taxonomy" id="1725"/>
    <lineage>
        <taxon>Bacteria</taxon>
        <taxon>Bacillati</taxon>
        <taxon>Actinomycetota</taxon>
        <taxon>Actinomycetes</taxon>
        <taxon>Mycobacteriales</taxon>
        <taxon>Corynebacteriaceae</taxon>
        <taxon>Corynebacterium</taxon>
    </lineage>
</organism>
<dbReference type="PANTHER" id="PTHR30472:SF1">
    <property type="entry name" value="FE(3+) DICITRATE TRANSPORT SYSTEM PERMEASE PROTEIN FECC-RELATED"/>
    <property type="match status" value="1"/>
</dbReference>
<dbReference type="SUPFAM" id="SSF81345">
    <property type="entry name" value="ABC transporter involved in vitamin B12 uptake, BtuC"/>
    <property type="match status" value="1"/>
</dbReference>
<sequence length="337" mass="32853">MTGARRAWPVALAVALIACAAASVFIGARPTAPAEVLAVLRDGPSAATAATSVFGDLAHVVWELRVPRTILGLAVGASLAMAGAIAQTWTRNPLADPGIIGITSGAGFAVAAGMTVGLAGSFARAPLAVAGAATAALIVFGASRASADPLTLILVGVGASAAFTAATTLLALQSHAVLDGMRQWTVGSLSGRTTGDAALAVGGLVLGAAVAAAFARSMDLLAMGDDAAAGLGASPGAIRAAMLVAVVVLAGAATAAVGPVAFVGFAAPHLIRPLTGPSLVRLLPAAAAAGAALTVFADVAGRMVLRPGEIEASIVLALIGAPLFVYAVRKGEHRACR</sequence>
<dbReference type="Proteomes" id="UP000426857">
    <property type="component" value="Chromosome"/>
</dbReference>
<feature type="transmembrane region" description="Helical" evidence="8">
    <location>
        <begin position="43"/>
        <end position="62"/>
    </location>
</feature>
<name>A0A6B8TPL5_9CORY</name>
<dbReference type="PROSITE" id="PS51257">
    <property type="entry name" value="PROKAR_LIPOPROTEIN"/>
    <property type="match status" value="1"/>
</dbReference>
<dbReference type="EMBL" id="CP046322">
    <property type="protein sequence ID" value="QGS35242.1"/>
    <property type="molecule type" value="Genomic_DNA"/>
</dbReference>
<evidence type="ECO:0000313" key="9">
    <source>
        <dbReference type="EMBL" id="QGS35242.1"/>
    </source>
</evidence>
<keyword evidence="6 8" id="KW-1133">Transmembrane helix</keyword>
<dbReference type="Pfam" id="PF01032">
    <property type="entry name" value="FecCD"/>
    <property type="match status" value="1"/>
</dbReference>
<reference evidence="9 10" key="1">
    <citation type="submission" date="2019-11" db="EMBL/GenBank/DDBJ databases">
        <title>FDA dAtabase for Regulatory Grade micrObial Sequences (FDA-ARGOS): Supporting development and validation of Infectious Disease Dx tests.</title>
        <authorList>
            <person name="Kerrigan L."/>
            <person name="Long C."/>
            <person name="Tallon L."/>
            <person name="Sadzewicz L."/>
            <person name="Vavikolanu K."/>
            <person name="Mehta A."/>
            <person name="Aluvathingal J."/>
            <person name="Nadendla S."/>
            <person name="Yan Y."/>
            <person name="Sichtig H."/>
        </authorList>
    </citation>
    <scope>NUCLEOTIDE SEQUENCE [LARGE SCALE GENOMIC DNA]</scope>
    <source>
        <strain evidence="9 10">FDAARGOS_674</strain>
    </source>
</reference>
<proteinExistence type="inferred from homology"/>
<gene>
    <name evidence="9" type="ORF">FOB82_10150</name>
</gene>
<dbReference type="Gene3D" id="1.10.3470.10">
    <property type="entry name" value="ABC transporter involved in vitamin B12 uptake, BtuC"/>
    <property type="match status" value="1"/>
</dbReference>
<evidence type="ECO:0000256" key="4">
    <source>
        <dbReference type="ARBA" id="ARBA00022475"/>
    </source>
</evidence>
<evidence type="ECO:0000256" key="2">
    <source>
        <dbReference type="ARBA" id="ARBA00007935"/>
    </source>
</evidence>
<dbReference type="GO" id="GO:0022857">
    <property type="term" value="F:transmembrane transporter activity"/>
    <property type="evidence" value="ECO:0007669"/>
    <property type="project" value="InterPro"/>
</dbReference>
<dbReference type="AlphaFoldDB" id="A0A6B8TPL5"/>
<dbReference type="CDD" id="cd06550">
    <property type="entry name" value="TM_ABC_iron-siderophores_like"/>
    <property type="match status" value="1"/>
</dbReference>
<feature type="transmembrane region" description="Helical" evidence="8">
    <location>
        <begin position="193"/>
        <end position="215"/>
    </location>
</feature>
<dbReference type="GO" id="GO:0033214">
    <property type="term" value="P:siderophore-iron import into cell"/>
    <property type="evidence" value="ECO:0007669"/>
    <property type="project" value="TreeGrafter"/>
</dbReference>
<dbReference type="KEGG" id="cxe:FOB82_10150"/>
<feature type="transmembrane region" description="Helical" evidence="8">
    <location>
        <begin position="279"/>
        <end position="300"/>
    </location>
</feature>
<protein>
    <submittedName>
        <fullName evidence="9">Iron chelate uptake ABC transporter family permease subunit</fullName>
    </submittedName>
</protein>
<keyword evidence="7 8" id="KW-0472">Membrane</keyword>
<dbReference type="GO" id="GO:0005886">
    <property type="term" value="C:plasma membrane"/>
    <property type="evidence" value="ECO:0007669"/>
    <property type="project" value="UniProtKB-SubCell"/>
</dbReference>
<accession>A0A6B8TPL5</accession>
<evidence type="ECO:0000256" key="3">
    <source>
        <dbReference type="ARBA" id="ARBA00022448"/>
    </source>
</evidence>
<evidence type="ECO:0000256" key="1">
    <source>
        <dbReference type="ARBA" id="ARBA00004651"/>
    </source>
</evidence>
<keyword evidence="5 8" id="KW-0812">Transmembrane</keyword>
<keyword evidence="4" id="KW-1003">Cell membrane</keyword>
<evidence type="ECO:0000256" key="6">
    <source>
        <dbReference type="ARBA" id="ARBA00022989"/>
    </source>
</evidence>
<evidence type="ECO:0000256" key="5">
    <source>
        <dbReference type="ARBA" id="ARBA00022692"/>
    </source>
</evidence>
<keyword evidence="3" id="KW-0813">Transport</keyword>
<comment type="similarity">
    <text evidence="2">Belongs to the binding-protein-dependent transport system permease family. FecCD subfamily.</text>
</comment>
<feature type="transmembrane region" description="Helical" evidence="8">
    <location>
        <begin position="240"/>
        <end position="267"/>
    </location>
</feature>
<feature type="transmembrane region" description="Helical" evidence="8">
    <location>
        <begin position="152"/>
        <end position="172"/>
    </location>
</feature>
<evidence type="ECO:0000256" key="8">
    <source>
        <dbReference type="SAM" id="Phobius"/>
    </source>
</evidence>
<dbReference type="InterPro" id="IPR000522">
    <property type="entry name" value="ABC_transptr_permease_BtuC"/>
</dbReference>
<dbReference type="PANTHER" id="PTHR30472">
    <property type="entry name" value="FERRIC ENTEROBACTIN TRANSPORT SYSTEM PERMEASE PROTEIN"/>
    <property type="match status" value="1"/>
</dbReference>
<feature type="transmembrane region" description="Helical" evidence="8">
    <location>
        <begin position="69"/>
        <end position="86"/>
    </location>
</feature>
<feature type="transmembrane region" description="Helical" evidence="8">
    <location>
        <begin position="127"/>
        <end position="146"/>
    </location>
</feature>
<evidence type="ECO:0000313" key="10">
    <source>
        <dbReference type="Proteomes" id="UP000426857"/>
    </source>
</evidence>
<feature type="transmembrane region" description="Helical" evidence="8">
    <location>
        <begin position="98"/>
        <end position="120"/>
    </location>
</feature>
<feature type="transmembrane region" description="Helical" evidence="8">
    <location>
        <begin position="312"/>
        <end position="328"/>
    </location>
</feature>